<dbReference type="EMBL" id="ATGK01000004">
    <property type="protein sequence ID" value="EPG41404.1"/>
    <property type="molecule type" value="Genomic_DNA"/>
</dbReference>
<proteinExistence type="predicted"/>
<dbReference type="HOGENOM" id="CLU_002964_0_0_6"/>
<dbReference type="Proteomes" id="UP000014559">
    <property type="component" value="Unassembled WGS sequence"/>
</dbReference>
<protein>
    <submittedName>
        <fullName evidence="1">DNA phosphorothioation-dependent restriction protein DptH</fullName>
    </submittedName>
</protein>
<evidence type="ECO:0000313" key="2">
    <source>
        <dbReference type="Proteomes" id="UP000014559"/>
    </source>
</evidence>
<name>S3TNX8_9GAMM</name>
<comment type="caution">
    <text evidence="1">The sequence shown here is derived from an EMBL/GenBank/DDBJ whole genome shotgun (WGS) entry which is preliminary data.</text>
</comment>
<evidence type="ECO:0000313" key="1">
    <source>
        <dbReference type="EMBL" id="EPG41404.1"/>
    </source>
</evidence>
<accession>S3TNX8</accession>
<dbReference type="AlphaFoldDB" id="S3TNX8"/>
<dbReference type="PATRIC" id="fig|1217696.3.peg.262"/>
<organism evidence="1 2">
    <name type="scientific">Acinetobacter colistiniresistens</name>
    <dbReference type="NCBI Taxonomy" id="280145"/>
    <lineage>
        <taxon>Bacteria</taxon>
        <taxon>Pseudomonadati</taxon>
        <taxon>Pseudomonadota</taxon>
        <taxon>Gammaproteobacteria</taxon>
        <taxon>Moraxellales</taxon>
        <taxon>Moraxellaceae</taxon>
        <taxon>Acinetobacter</taxon>
    </lineage>
</organism>
<reference evidence="1 2" key="1">
    <citation type="submission" date="2013-06" db="EMBL/GenBank/DDBJ databases">
        <title>The Genome Sequence of Acinetobacter sp. NIPH 2036.</title>
        <authorList>
            <consortium name="The Broad Institute Genome Sequencing Platform"/>
            <consortium name="The Broad Institute Genome Sequencing Center for Infectious Disease"/>
            <person name="Cerqueira G."/>
            <person name="Feldgarden M."/>
            <person name="Courvalin P."/>
            <person name="Perichon B."/>
            <person name="Grillot-Courvalin C."/>
            <person name="Clermont D."/>
            <person name="Rocha E."/>
            <person name="Yoon E.-J."/>
            <person name="Nemec A."/>
            <person name="Young S.K."/>
            <person name="Zeng Q."/>
            <person name="Gargeya S."/>
            <person name="Fitzgerald M."/>
            <person name="Abouelleil A."/>
            <person name="Alvarado L."/>
            <person name="Berlin A.M."/>
            <person name="Chapman S.B."/>
            <person name="Dewar J."/>
            <person name="Goldberg J."/>
            <person name="Griggs A."/>
            <person name="Gujja S."/>
            <person name="Hansen M."/>
            <person name="Howarth C."/>
            <person name="Imamovic A."/>
            <person name="Larimer J."/>
            <person name="McCowan C."/>
            <person name="Murphy C."/>
            <person name="Pearson M."/>
            <person name="Priest M."/>
            <person name="Roberts A."/>
            <person name="Saif S."/>
            <person name="Shea T."/>
            <person name="Sykes S."/>
            <person name="Wortman J."/>
            <person name="Nusbaum C."/>
            <person name="Birren B."/>
        </authorList>
    </citation>
    <scope>NUCLEOTIDE SEQUENCE [LARGE SCALE GENOMIC DNA]</scope>
    <source>
        <strain evidence="1 2">NIPH 2036</strain>
    </source>
</reference>
<gene>
    <name evidence="1" type="ORF">F907_00269</name>
</gene>
<sequence length="689" mass="79757">MSKKQYEDFLVELFFDWAKNYLSIGEKLHFKSPDDKNSLELFKAFCHKSKSSFYLDDEEVKYFLINDFKVIPVLHSDDAPGYTENYISYLRDHVSSQIGNFKNSILLIIHNSSLDTLNNSSKDLTLAGNIWNTKAIYEALLGFINESSFKDHEISKHLLNHQFELICADGATMFGFRELFNAVQDGNIEFNELGYLNDSALGSWDECNINQIEKRLNENKRLKEDIEYIIEQFPTEYVEKLVDLDFSEKFIEKFFSNDDLESWKKTLDFGECQQEREKNSVDLIEFSELNTYEVKRYHRTKGATSQKSSSASREHHLILEVAPNQTFINFDVVFIKGQLSEDEIKISNKFKKFLNFRVNNRSIKKTVISLETEFDGTPKYLNFEIKRSKPKECFKFRVLLIPENIFSVSSFEDKFLIVPNKEMIILETDQSEFTFDSSISTTYPLSECGESIDTNKFGAVDFDNLLNTEEQVNFILTRNEHTLTFEIQGILSVSSLNLPLIFNSESYQNFFDDQVFGVYNAKSSRISFSGREYRTKNEYKKLLELEIELVSQNVLSTNTIRGAEILIDDLATTYPALSMAYTQLYNYLKDKNTTLSLVSWGKEFRSLVNRVVTEYVELIHAIPTERMLSDGSKTLVNLGFCELDGVEYITPFHPLNLSYFLNLINECLNDSTGSFKTLHATTLRRLPVA</sequence>
<dbReference type="GeneID" id="45419406"/>
<dbReference type="RefSeq" id="WP_016651377.1">
    <property type="nucleotide sequence ID" value="NZ_KE340378.1"/>
</dbReference>